<dbReference type="Proteomes" id="UP000050872">
    <property type="component" value="Unassembled WGS sequence"/>
</dbReference>
<dbReference type="OrthoDB" id="9813918at2"/>
<evidence type="ECO:0000313" key="4">
    <source>
        <dbReference type="Proteomes" id="UP000050872"/>
    </source>
</evidence>
<gene>
    <name evidence="3" type="ORF">FD29_GL000433</name>
</gene>
<dbReference type="PANTHER" id="PTHR42850:SF2">
    <property type="entry name" value="BLL5683 PROTEIN"/>
    <property type="match status" value="1"/>
</dbReference>
<reference evidence="3 4" key="1">
    <citation type="journal article" date="2015" name="Genome Announc.">
        <title>Expanding the biotechnology potential of lactobacilli through comparative genomics of 213 strains and associated genera.</title>
        <authorList>
            <person name="Sun Z."/>
            <person name="Harris H.M."/>
            <person name="McCann A."/>
            <person name="Guo C."/>
            <person name="Argimon S."/>
            <person name="Zhang W."/>
            <person name="Yang X."/>
            <person name="Jeffery I.B."/>
            <person name="Cooney J.C."/>
            <person name="Kagawa T.F."/>
            <person name="Liu W."/>
            <person name="Song Y."/>
            <person name="Salvetti E."/>
            <person name="Wrobel A."/>
            <person name="Rasinkangas P."/>
            <person name="Parkhill J."/>
            <person name="Rea M.C."/>
            <person name="O'Sullivan O."/>
            <person name="Ritari J."/>
            <person name="Douillard F.P."/>
            <person name="Paul Ross R."/>
            <person name="Yang R."/>
            <person name="Briner A.E."/>
            <person name="Felis G.E."/>
            <person name="de Vos W.M."/>
            <person name="Barrangou R."/>
            <person name="Klaenhammer T.R."/>
            <person name="Caufield P.W."/>
            <person name="Cui Y."/>
            <person name="Zhang H."/>
            <person name="O'Toole P.W."/>
        </authorList>
    </citation>
    <scope>NUCLEOTIDE SEQUENCE [LARGE SCALE GENOMIC DNA]</scope>
    <source>
        <strain evidence="3 4">DSM 14500</strain>
    </source>
</reference>
<feature type="domain" description="Calcineurin-like phosphoesterase" evidence="2">
    <location>
        <begin position="4"/>
        <end position="193"/>
    </location>
</feature>
<evidence type="ECO:0000259" key="2">
    <source>
        <dbReference type="Pfam" id="PF12850"/>
    </source>
</evidence>
<dbReference type="InterPro" id="IPR029052">
    <property type="entry name" value="Metallo-depent_PP-like"/>
</dbReference>
<proteinExistence type="inferred from homology"/>
<dbReference type="InterPro" id="IPR024654">
    <property type="entry name" value="Calcineurin-like_PHP_lpxH"/>
</dbReference>
<dbReference type="PATRIC" id="fig|1423770.3.peg.437"/>
<comment type="caution">
    <text evidence="3">The sequence shown here is derived from an EMBL/GenBank/DDBJ whole genome shotgun (WGS) entry which is preliminary data.</text>
</comment>
<name>A0A0R1QHL5_9LACO</name>
<dbReference type="PANTHER" id="PTHR42850">
    <property type="entry name" value="METALLOPHOSPHOESTERASE"/>
    <property type="match status" value="1"/>
</dbReference>
<comment type="similarity">
    <text evidence="1">Belongs to the metallophosphoesterase superfamily. YfcE family.</text>
</comment>
<organism evidence="3 4">
    <name type="scientific">Companilactobacillus mindensis DSM 14500</name>
    <dbReference type="NCBI Taxonomy" id="1423770"/>
    <lineage>
        <taxon>Bacteria</taxon>
        <taxon>Bacillati</taxon>
        <taxon>Bacillota</taxon>
        <taxon>Bacilli</taxon>
        <taxon>Lactobacillales</taxon>
        <taxon>Lactobacillaceae</taxon>
        <taxon>Companilactobacillus</taxon>
    </lineage>
</organism>
<dbReference type="EMBL" id="AZEZ01000062">
    <property type="protein sequence ID" value="KRL44033.1"/>
    <property type="molecule type" value="Genomic_DNA"/>
</dbReference>
<dbReference type="InterPro" id="IPR050126">
    <property type="entry name" value="Ap4A_hydrolase"/>
</dbReference>
<accession>A0A0R1QHL5</accession>
<evidence type="ECO:0000256" key="1">
    <source>
        <dbReference type="ARBA" id="ARBA00008950"/>
    </source>
</evidence>
<dbReference type="RefSeq" id="WP_057888036.1">
    <property type="nucleotide sequence ID" value="NZ_AZEZ01000062.1"/>
</dbReference>
<evidence type="ECO:0000313" key="3">
    <source>
        <dbReference type="EMBL" id="KRL44033.1"/>
    </source>
</evidence>
<sequence>MTKKIAVISDVHGNITALKAVLKDAEKNDAQEIWSIGDLAIGGSSMEECFQLLSEVNTTQYLMGNWETAFLSVINTQSVDLDNPSQVYFANLVKYDYEHLTPGRIKQIQALPLTGRKTVEGIQFSLTHNLPTSNRGHELFAYKEQKNFDELNIDPDMDVAIYGHTHTPLWRFTTEGQMILNPGSVGQPWYSRKSLMKDRDASYILLNISNGKVDDVDFRRVNYDLQQELDNAIKLGFPYPSLYKELLTTGHASTHDKDKLRKINLENNYRQRAKEFLIDLAHQ</sequence>
<dbReference type="Pfam" id="PF12850">
    <property type="entry name" value="Metallophos_2"/>
    <property type="match status" value="1"/>
</dbReference>
<dbReference type="GO" id="GO:0005737">
    <property type="term" value="C:cytoplasm"/>
    <property type="evidence" value="ECO:0007669"/>
    <property type="project" value="TreeGrafter"/>
</dbReference>
<dbReference type="SUPFAM" id="SSF56300">
    <property type="entry name" value="Metallo-dependent phosphatases"/>
    <property type="match status" value="1"/>
</dbReference>
<dbReference type="STRING" id="1423770.FD29_GL000433"/>
<keyword evidence="4" id="KW-1185">Reference proteome</keyword>
<dbReference type="InterPro" id="IPR011152">
    <property type="entry name" value="Pesterase_MJ0912"/>
</dbReference>
<dbReference type="Gene3D" id="3.60.21.10">
    <property type="match status" value="1"/>
</dbReference>
<protein>
    <submittedName>
        <fullName evidence="3">Diadenosine tetraphosphatase-like protein</fullName>
    </submittedName>
</protein>
<dbReference type="PIRSF" id="PIRSF000883">
    <property type="entry name" value="Pesterase_MJ0912"/>
    <property type="match status" value="1"/>
</dbReference>
<dbReference type="AlphaFoldDB" id="A0A0R1QHL5"/>
<dbReference type="GO" id="GO:0016791">
    <property type="term" value="F:phosphatase activity"/>
    <property type="evidence" value="ECO:0007669"/>
    <property type="project" value="TreeGrafter"/>
</dbReference>